<protein>
    <submittedName>
        <fullName evidence="1">Uncharacterized protein</fullName>
    </submittedName>
</protein>
<keyword evidence="2" id="KW-1185">Reference proteome</keyword>
<reference evidence="2" key="1">
    <citation type="journal article" date="2019" name="Int. J. Syst. Evol. Microbiol.">
        <title>The Global Catalogue of Microorganisms (GCM) 10K type strain sequencing project: providing services to taxonomists for standard genome sequencing and annotation.</title>
        <authorList>
            <consortium name="The Broad Institute Genomics Platform"/>
            <consortium name="The Broad Institute Genome Sequencing Center for Infectious Disease"/>
            <person name="Wu L."/>
            <person name="Ma J."/>
        </authorList>
    </citation>
    <scope>NUCLEOTIDE SEQUENCE [LARGE SCALE GENOMIC DNA]</scope>
    <source>
        <strain evidence="2">CGMCC 1.6964</strain>
    </source>
</reference>
<evidence type="ECO:0000313" key="2">
    <source>
        <dbReference type="Proteomes" id="UP000606653"/>
    </source>
</evidence>
<proteinExistence type="predicted"/>
<dbReference type="EMBL" id="BMLN01000015">
    <property type="protein sequence ID" value="GGO08404.1"/>
    <property type="molecule type" value="Genomic_DNA"/>
</dbReference>
<comment type="caution">
    <text evidence="1">The sequence shown here is derived from an EMBL/GenBank/DDBJ whole genome shotgun (WGS) entry which is preliminary data.</text>
</comment>
<sequence length="97" mass="10978">MNPAINPIISVTGIGVFTYDQESHSYTHQEGSINWRLKLENKNAKTADVDQLVSRAESLVSEFGEFEQAAGRAVAEKLIDFKNDFWPEYNEDDPDLD</sequence>
<accession>A0ABQ2LAG1</accession>
<organism evidence="1 2">
    <name type="scientific">Saccharibacillus kuerlensis</name>
    <dbReference type="NCBI Taxonomy" id="459527"/>
    <lineage>
        <taxon>Bacteria</taxon>
        <taxon>Bacillati</taxon>
        <taxon>Bacillota</taxon>
        <taxon>Bacilli</taxon>
        <taxon>Bacillales</taxon>
        <taxon>Paenibacillaceae</taxon>
        <taxon>Saccharibacillus</taxon>
    </lineage>
</organism>
<name>A0ABQ2LAG1_9BACL</name>
<gene>
    <name evidence="1" type="ORF">GCM10010969_37850</name>
</gene>
<evidence type="ECO:0000313" key="1">
    <source>
        <dbReference type="EMBL" id="GGO08404.1"/>
    </source>
</evidence>
<dbReference type="Proteomes" id="UP000606653">
    <property type="component" value="Unassembled WGS sequence"/>
</dbReference>
<dbReference type="RefSeq" id="WP_018978892.1">
    <property type="nucleotide sequence ID" value="NZ_BMLN01000015.1"/>
</dbReference>